<dbReference type="InterPro" id="IPR019500">
    <property type="entry name" value="Pep_S46"/>
</dbReference>
<dbReference type="Proteomes" id="UP000265715">
    <property type="component" value="Unassembled WGS sequence"/>
</dbReference>
<evidence type="ECO:0000256" key="5">
    <source>
        <dbReference type="ARBA" id="ARBA00022801"/>
    </source>
</evidence>
<proteinExistence type="inferred from homology"/>
<comment type="caution">
    <text evidence="7">The sequence shown here is derived from an EMBL/GenBank/DDBJ whole genome shotgun (WGS) entry which is preliminary data.</text>
</comment>
<dbReference type="InterPro" id="IPR009003">
    <property type="entry name" value="Peptidase_S1_PA"/>
</dbReference>
<comment type="function">
    <text evidence="6">Catalyzes the removal of dipeptides from the N-terminus of oligopeptides.</text>
</comment>
<gene>
    <name evidence="7" type="primary">dpp7</name>
    <name evidence="7" type="ORF">Mterra_00208</name>
</gene>
<dbReference type="GO" id="GO:0070009">
    <property type="term" value="F:serine-type aminopeptidase activity"/>
    <property type="evidence" value="ECO:0007669"/>
    <property type="project" value="UniProtKB-UniRule"/>
</dbReference>
<keyword evidence="4" id="KW-0732">Signal</keyword>
<dbReference type="PANTHER" id="PTHR38469">
    <property type="entry name" value="PERIPLASMIC PEPTIDASE SUBFAMILY S1B"/>
    <property type="match status" value="1"/>
</dbReference>
<dbReference type="Gene3D" id="2.40.10.10">
    <property type="entry name" value="Trypsin-like serine proteases"/>
    <property type="match status" value="1"/>
</dbReference>
<evidence type="ECO:0000256" key="1">
    <source>
        <dbReference type="ARBA" id="ARBA00010491"/>
    </source>
</evidence>
<keyword evidence="3 6" id="KW-0645">Protease</keyword>
<evidence type="ECO:0000256" key="3">
    <source>
        <dbReference type="ARBA" id="ARBA00022670"/>
    </source>
</evidence>
<evidence type="ECO:0000256" key="6">
    <source>
        <dbReference type="RuleBase" id="RU366067"/>
    </source>
</evidence>
<dbReference type="OrthoDB" id="9805367at2"/>
<keyword evidence="6" id="KW-0720">Serine protease</keyword>
<dbReference type="GO" id="GO:0008239">
    <property type="term" value="F:dipeptidyl-peptidase activity"/>
    <property type="evidence" value="ECO:0007669"/>
    <property type="project" value="UniProtKB-UniRule"/>
</dbReference>
<organism evidence="7 8">
    <name type="scientific">Calidithermus terrae</name>
    <dbReference type="NCBI Taxonomy" id="1408545"/>
    <lineage>
        <taxon>Bacteria</taxon>
        <taxon>Thermotogati</taxon>
        <taxon>Deinococcota</taxon>
        <taxon>Deinococci</taxon>
        <taxon>Thermales</taxon>
        <taxon>Thermaceae</taxon>
        <taxon>Calidithermus</taxon>
    </lineage>
</organism>
<evidence type="ECO:0000313" key="7">
    <source>
        <dbReference type="EMBL" id="RIH90714.1"/>
    </source>
</evidence>
<dbReference type="InterPro" id="IPR043504">
    <property type="entry name" value="Peptidase_S1_PA_chymotrypsin"/>
</dbReference>
<keyword evidence="8" id="KW-1185">Reference proteome</keyword>
<dbReference type="GO" id="GO:0043171">
    <property type="term" value="P:peptide catabolic process"/>
    <property type="evidence" value="ECO:0007669"/>
    <property type="project" value="UniProtKB-UniRule"/>
</dbReference>
<dbReference type="EC" id="3.4.14.-" evidence="6"/>
<dbReference type="Pfam" id="PF10459">
    <property type="entry name" value="Peptidase_S46"/>
    <property type="match status" value="3"/>
</dbReference>
<dbReference type="RefSeq" id="WP_119313479.1">
    <property type="nucleotide sequence ID" value="NZ_QXDL01000004.1"/>
</dbReference>
<reference evidence="7 8" key="1">
    <citation type="submission" date="2018-08" db="EMBL/GenBank/DDBJ databases">
        <title>Meiothermus terrae DSM 26712 genome sequencing project.</title>
        <authorList>
            <person name="Da Costa M.S."/>
            <person name="Albuquerque L."/>
            <person name="Raposo P."/>
            <person name="Froufe H.J.C."/>
            <person name="Barroso C.S."/>
            <person name="Egas C."/>
        </authorList>
    </citation>
    <scope>NUCLEOTIDE SEQUENCE [LARGE SCALE GENOMIC DNA]</scope>
    <source>
        <strain evidence="7 8">DSM 26712</strain>
    </source>
</reference>
<protein>
    <recommendedName>
        <fullName evidence="6">Dipeptidyl-peptidase</fullName>
        <ecNumber evidence="6">3.4.14.-</ecNumber>
    </recommendedName>
</protein>
<comment type="similarity">
    <text evidence="1 6">Belongs to the peptidase S46 family.</text>
</comment>
<dbReference type="EMBL" id="QXDL01000004">
    <property type="protein sequence ID" value="RIH90714.1"/>
    <property type="molecule type" value="Genomic_DNA"/>
</dbReference>
<evidence type="ECO:0000313" key="8">
    <source>
        <dbReference type="Proteomes" id="UP000265715"/>
    </source>
</evidence>
<name>A0A399F1U1_9DEIN</name>
<evidence type="ECO:0000256" key="4">
    <source>
        <dbReference type="ARBA" id="ARBA00022729"/>
    </source>
</evidence>
<keyword evidence="2 6" id="KW-0031">Aminopeptidase</keyword>
<keyword evidence="5 6" id="KW-0378">Hydrolase</keyword>
<dbReference type="SUPFAM" id="SSF50494">
    <property type="entry name" value="Trypsin-like serine proteases"/>
    <property type="match status" value="1"/>
</dbReference>
<accession>A0A399F1U1</accession>
<dbReference type="GO" id="GO:0006508">
    <property type="term" value="P:proteolysis"/>
    <property type="evidence" value="ECO:0007669"/>
    <property type="project" value="UniProtKB-KW"/>
</dbReference>
<sequence length="564" mass="63085">MRTITQSLRDPTIPNKVVENLWRSLVRLPAGTGFFLAESGLILTNHHVVWKLLRETAGLPHDRFETGFSAKSWNDAIPVPNLSAETLVFVEKAAGATDLSICDNLTYTRWFDVRLIYIPGIHLAKVGSAPRQHYLFDFAILSIFDGNKPVTPPSDRSLRISLRDVREGETLVTAGFTEYTKRNIHPLDLQQEICWRVPLRQTKIYRRLSFLEQQKRFGRKYDRLRGELSVLQAHKFVPLPDGCPDFLDEPIADILAQERRLLPGELYANHGYSYLLKYLLTAVALRRAGGELVWRQLTAATSREKALEWLATSQVRNLDQEVADLHYSLEETIRELGHSHGFVQALVRGRTIDEVKRLILTSNLALPAARLELASGSVLDELEIMGIGAVDQMIGILGELNRLRERICRENERYVRSIPSSILMPDADFSPRVSVGRVSGWTRGDRRFPAILPLKHLIHAGIHQLAGANPRLTHLENIPTFIFHEADVGGGASGSPVVDDAGQVVGLIIGGNPESLAGRWRKTEGARAVTLSIRSVIEMLKATDGDSLVSRLLPYSFCDCRAQA</sequence>
<evidence type="ECO:0000256" key="2">
    <source>
        <dbReference type="ARBA" id="ARBA00022438"/>
    </source>
</evidence>
<dbReference type="PANTHER" id="PTHR38469:SF1">
    <property type="entry name" value="PERIPLASMIC PEPTIDASE SUBFAMILY S1B"/>
    <property type="match status" value="1"/>
</dbReference>
<dbReference type="AlphaFoldDB" id="A0A399F1U1"/>